<gene>
    <name evidence="2" type="ORF">HU200_050483</name>
</gene>
<name>A0A835ARI5_9POAL</name>
<comment type="caution">
    <text evidence="2">The sequence shown here is derived from an EMBL/GenBank/DDBJ whole genome shotgun (WGS) entry which is preliminary data.</text>
</comment>
<feature type="region of interest" description="Disordered" evidence="1">
    <location>
        <begin position="110"/>
        <end position="187"/>
    </location>
</feature>
<organism evidence="2 3">
    <name type="scientific">Digitaria exilis</name>
    <dbReference type="NCBI Taxonomy" id="1010633"/>
    <lineage>
        <taxon>Eukaryota</taxon>
        <taxon>Viridiplantae</taxon>
        <taxon>Streptophyta</taxon>
        <taxon>Embryophyta</taxon>
        <taxon>Tracheophyta</taxon>
        <taxon>Spermatophyta</taxon>
        <taxon>Magnoliopsida</taxon>
        <taxon>Liliopsida</taxon>
        <taxon>Poales</taxon>
        <taxon>Poaceae</taxon>
        <taxon>PACMAD clade</taxon>
        <taxon>Panicoideae</taxon>
        <taxon>Panicodae</taxon>
        <taxon>Paniceae</taxon>
        <taxon>Anthephorinae</taxon>
        <taxon>Digitaria</taxon>
    </lineage>
</organism>
<reference evidence="2" key="1">
    <citation type="submission" date="2020-07" db="EMBL/GenBank/DDBJ databases">
        <title>Genome sequence and genetic diversity analysis of an under-domesticated orphan crop, white fonio (Digitaria exilis).</title>
        <authorList>
            <person name="Bennetzen J.L."/>
            <person name="Chen S."/>
            <person name="Ma X."/>
            <person name="Wang X."/>
            <person name="Yssel A.E.J."/>
            <person name="Chaluvadi S.R."/>
            <person name="Johnson M."/>
            <person name="Gangashetty P."/>
            <person name="Hamidou F."/>
            <person name="Sanogo M.D."/>
            <person name="Zwaenepoel A."/>
            <person name="Wallace J."/>
            <person name="Van De Peer Y."/>
            <person name="Van Deynze A."/>
        </authorList>
    </citation>
    <scope>NUCLEOTIDE SEQUENCE</scope>
    <source>
        <tissue evidence="2">Leaves</tissue>
    </source>
</reference>
<feature type="compositionally biased region" description="Low complexity" evidence="1">
    <location>
        <begin position="119"/>
        <end position="135"/>
    </location>
</feature>
<sequence length="221" mass="23695">MNKPASFRHHPGKLSLQRASNSKLTILVGCQIATNANGTTRRAVSAWGNQAAGMYPQQMAGDVYQQQMYGGEMASYGYGQQPGGYYVPNAGYAHASTNEMSQRMNGLTMQDSSLYGMGPSLQQRNRPSSSPPLLRTPFPDPVSPSHHTRLSPRRPHAPRATHVVPLVSGGGPTSPRQPVMPAAATARHARVPVAQKLPLDIIEAANAYASDDNGDDDTPHL</sequence>
<proteinExistence type="predicted"/>
<keyword evidence="3" id="KW-1185">Reference proteome</keyword>
<evidence type="ECO:0000313" key="2">
    <source>
        <dbReference type="EMBL" id="KAF8670670.1"/>
    </source>
</evidence>
<accession>A0A835ARI5</accession>
<dbReference type="AlphaFoldDB" id="A0A835ARI5"/>
<evidence type="ECO:0000256" key="1">
    <source>
        <dbReference type="SAM" id="MobiDB-lite"/>
    </source>
</evidence>
<protein>
    <submittedName>
        <fullName evidence="2">Uncharacterized protein</fullName>
    </submittedName>
</protein>
<evidence type="ECO:0000313" key="3">
    <source>
        <dbReference type="Proteomes" id="UP000636709"/>
    </source>
</evidence>
<feature type="compositionally biased region" description="Basic residues" evidence="1">
    <location>
        <begin position="146"/>
        <end position="159"/>
    </location>
</feature>
<dbReference type="EMBL" id="JACEFO010002252">
    <property type="protein sequence ID" value="KAF8670670.1"/>
    <property type="molecule type" value="Genomic_DNA"/>
</dbReference>
<dbReference type="Proteomes" id="UP000636709">
    <property type="component" value="Unassembled WGS sequence"/>
</dbReference>